<dbReference type="AlphaFoldDB" id="A0A0W0T0X6"/>
<dbReference type="EMBL" id="LNXY01000008">
    <property type="protein sequence ID" value="KTC89248.1"/>
    <property type="molecule type" value="Genomic_DNA"/>
</dbReference>
<protein>
    <submittedName>
        <fullName evidence="1">Uncharacterized protein</fullName>
    </submittedName>
</protein>
<organism evidence="1 2">
    <name type="scientific">Legionella drozanskii LLAP-1</name>
    <dbReference type="NCBI Taxonomy" id="1212489"/>
    <lineage>
        <taxon>Bacteria</taxon>
        <taxon>Pseudomonadati</taxon>
        <taxon>Pseudomonadota</taxon>
        <taxon>Gammaproteobacteria</taxon>
        <taxon>Legionellales</taxon>
        <taxon>Legionellaceae</taxon>
        <taxon>Legionella</taxon>
    </lineage>
</organism>
<dbReference type="STRING" id="1212489.Ldro_0737"/>
<dbReference type="Proteomes" id="UP000054736">
    <property type="component" value="Unassembled WGS sequence"/>
</dbReference>
<comment type="caution">
    <text evidence="1">The sequence shown here is derived from an EMBL/GenBank/DDBJ whole genome shotgun (WGS) entry which is preliminary data.</text>
</comment>
<gene>
    <name evidence="1" type="ORF">Ldro_0737</name>
</gene>
<reference evidence="1 2" key="1">
    <citation type="submission" date="2015-11" db="EMBL/GenBank/DDBJ databases">
        <title>Genomic analysis of 38 Legionella species identifies large and diverse effector repertoires.</title>
        <authorList>
            <person name="Burstein D."/>
            <person name="Amaro F."/>
            <person name="Zusman T."/>
            <person name="Lifshitz Z."/>
            <person name="Cohen O."/>
            <person name="Gilbert J.A."/>
            <person name="Pupko T."/>
            <person name="Shuman H.A."/>
            <person name="Segal G."/>
        </authorList>
    </citation>
    <scope>NUCLEOTIDE SEQUENCE [LARGE SCALE GENOMIC DNA]</scope>
    <source>
        <strain evidence="1 2">ATCC 700990</strain>
    </source>
</reference>
<sequence length="92" mass="10480">MKVSQRKELLNSIAILETKVKSAKKNEIKHRHYFARLIGRNPYLVAVPLVPAFLGGWKSGKLARGQGGLRLKQFGKYGFATVFNLIRHYKLI</sequence>
<proteinExistence type="predicted"/>
<name>A0A0W0T0X6_9GAMM</name>
<accession>A0A0W0T0X6</accession>
<keyword evidence="2" id="KW-1185">Reference proteome</keyword>
<evidence type="ECO:0000313" key="2">
    <source>
        <dbReference type="Proteomes" id="UP000054736"/>
    </source>
</evidence>
<evidence type="ECO:0000313" key="1">
    <source>
        <dbReference type="EMBL" id="KTC89248.1"/>
    </source>
</evidence>